<dbReference type="EMBL" id="JAFIQS020000007">
    <property type="protein sequence ID" value="KAH9479739.1"/>
    <property type="molecule type" value="Genomic_DNA"/>
</dbReference>
<comment type="caution">
    <text evidence="1">The sequence shown here is derived from an EMBL/GenBank/DDBJ whole genome shotgun (WGS) entry which is preliminary data.</text>
</comment>
<evidence type="ECO:0000313" key="2">
    <source>
        <dbReference type="Proteomes" id="UP000664032"/>
    </source>
</evidence>
<dbReference type="Proteomes" id="UP000664032">
    <property type="component" value="Unassembled WGS sequence"/>
</dbReference>
<organism evidence="1 2">
    <name type="scientific">Psilocybe cubensis</name>
    <name type="common">Psychedelic mushroom</name>
    <name type="synonym">Stropharia cubensis</name>
    <dbReference type="NCBI Taxonomy" id="181762"/>
    <lineage>
        <taxon>Eukaryota</taxon>
        <taxon>Fungi</taxon>
        <taxon>Dikarya</taxon>
        <taxon>Basidiomycota</taxon>
        <taxon>Agaricomycotina</taxon>
        <taxon>Agaricomycetes</taxon>
        <taxon>Agaricomycetidae</taxon>
        <taxon>Agaricales</taxon>
        <taxon>Agaricineae</taxon>
        <taxon>Strophariaceae</taxon>
        <taxon>Psilocybe</taxon>
    </lineage>
</organism>
<keyword evidence="2" id="KW-1185">Reference proteome</keyword>
<gene>
    <name evidence="1" type="ORF">JR316_0008334</name>
</gene>
<protein>
    <submittedName>
        <fullName evidence="1">Uncharacterized protein</fullName>
    </submittedName>
</protein>
<reference evidence="1" key="1">
    <citation type="submission" date="2021-10" db="EMBL/GenBank/DDBJ databases">
        <title>Psilocybe cubensis genome.</title>
        <authorList>
            <person name="Mckernan K.J."/>
            <person name="Crawford S."/>
            <person name="Trippe A."/>
            <person name="Kane L.T."/>
            <person name="Mclaughlin S."/>
        </authorList>
    </citation>
    <scope>NUCLEOTIDE SEQUENCE</scope>
    <source>
        <strain evidence="1">MGC-MH-2018</strain>
    </source>
</reference>
<accession>A0ACB8GVV7</accession>
<name>A0ACB8GVV7_PSICU</name>
<proteinExistence type="predicted"/>
<sequence length="311" mass="35812">MPMDYQYTQVSAIAMLAYEWALTIDMEINLVWKKPWNLLKAIYLFQRYIVVLDCILALYRHVGSEMTDTKCNRLKPAVMSAMVLGTLTSEAILTIRVWAIWDRHQQLGAFLCLVAVAVWAPGIVTLYLFFADLRYAPAPIYEGFRGCFPMKTSRYIIWWWAALCIWDFGEQQICYCMDHMALANRPFNIPTVCLALVLKPAVHFFRSNMRSRLPLSLVVYRDGILFYIFLFLCSLLNVVSYAAFPLALRIMGTSLTRCLHSMLASRALLQMRQELQRPTTRTSNFFPSALQHGTTVDTIALTENDRESARN</sequence>
<evidence type="ECO:0000313" key="1">
    <source>
        <dbReference type="EMBL" id="KAH9479739.1"/>
    </source>
</evidence>